<keyword evidence="4 7" id="KW-0378">Hydrolase</keyword>
<dbReference type="AlphaFoldDB" id="A0A0G0EKW6"/>
<feature type="binding site" evidence="9">
    <location>
        <position position="133"/>
    </location>
    <ligand>
        <name>Mg(2+)</name>
        <dbReference type="ChEBI" id="CHEBI:18420"/>
    </ligand>
</feature>
<dbReference type="CDD" id="cd07503">
    <property type="entry name" value="HAD_HisB-N"/>
    <property type="match status" value="1"/>
</dbReference>
<dbReference type="InterPro" id="IPR006543">
    <property type="entry name" value="Histidinol-phos"/>
</dbReference>
<name>A0A0G0EKW6_9BACT</name>
<comment type="cofactor">
    <cofactor evidence="9">
        <name>Zn(2+)</name>
        <dbReference type="ChEBI" id="CHEBI:29105"/>
    </cofactor>
</comment>
<accession>A0A0G0EKW6</accession>
<keyword evidence="3 9" id="KW-0479">Metal-binding</keyword>
<dbReference type="NCBIfam" id="TIGR01662">
    <property type="entry name" value="HAD-SF-IIIA"/>
    <property type="match status" value="1"/>
</dbReference>
<evidence type="ECO:0000256" key="1">
    <source>
        <dbReference type="ARBA" id="ARBA00004496"/>
    </source>
</evidence>
<reference evidence="10 11" key="1">
    <citation type="journal article" date="2015" name="Nature">
        <title>rRNA introns, odd ribosomes, and small enigmatic genomes across a large radiation of phyla.</title>
        <authorList>
            <person name="Brown C.T."/>
            <person name="Hug L.A."/>
            <person name="Thomas B.C."/>
            <person name="Sharon I."/>
            <person name="Castelle C.J."/>
            <person name="Singh A."/>
            <person name="Wilkins M.J."/>
            <person name="Williams K.H."/>
            <person name="Banfield J.F."/>
        </authorList>
    </citation>
    <scope>NUCLEOTIDE SEQUENCE [LARGE SCALE GENOMIC DNA]</scope>
</reference>
<feature type="active site" description="Proton donor" evidence="8">
    <location>
        <position position="10"/>
    </location>
</feature>
<keyword evidence="5 7" id="KW-0119">Carbohydrate metabolism</keyword>
<dbReference type="EMBL" id="LBRS01000004">
    <property type="protein sequence ID" value="KKQ01740.1"/>
    <property type="molecule type" value="Genomic_DNA"/>
</dbReference>
<keyword evidence="2 7" id="KW-0963">Cytoplasm</keyword>
<dbReference type="Proteomes" id="UP000034344">
    <property type="component" value="Unassembled WGS sequence"/>
</dbReference>
<organism evidence="10 11">
    <name type="scientific">Candidatus Roizmanbacteria bacterium GW2011_GWA2_36_23</name>
    <dbReference type="NCBI Taxonomy" id="1618480"/>
    <lineage>
        <taxon>Bacteria</taxon>
        <taxon>Candidatus Roizmaniibacteriota</taxon>
    </lineage>
</organism>
<evidence type="ECO:0000256" key="5">
    <source>
        <dbReference type="ARBA" id="ARBA00023277"/>
    </source>
</evidence>
<dbReference type="InterPro" id="IPR036412">
    <property type="entry name" value="HAD-like_sf"/>
</dbReference>
<dbReference type="SUPFAM" id="SSF56784">
    <property type="entry name" value="HAD-like"/>
    <property type="match status" value="1"/>
</dbReference>
<dbReference type="GO" id="GO:0016791">
    <property type="term" value="F:phosphatase activity"/>
    <property type="evidence" value="ECO:0007669"/>
    <property type="project" value="InterPro"/>
</dbReference>
<dbReference type="Gene3D" id="3.40.50.1000">
    <property type="entry name" value="HAD superfamily/HAD-like"/>
    <property type="match status" value="1"/>
</dbReference>
<dbReference type="GO" id="GO:0005975">
    <property type="term" value="P:carbohydrate metabolic process"/>
    <property type="evidence" value="ECO:0007669"/>
    <property type="project" value="InterPro"/>
</dbReference>
<protein>
    <recommendedName>
        <fullName evidence="6 7">D,D-heptose 1,7-bisphosphate phosphatase</fullName>
        <ecNumber evidence="7">3.1.3.-</ecNumber>
    </recommendedName>
</protein>
<dbReference type="STRING" id="1618480.US11_C0004G0010"/>
<comment type="subcellular location">
    <subcellularLocation>
        <location evidence="1 7">Cytoplasm</location>
    </subcellularLocation>
</comment>
<dbReference type="GO" id="GO:0046872">
    <property type="term" value="F:metal ion binding"/>
    <property type="evidence" value="ECO:0007669"/>
    <property type="project" value="UniProtKB-KW"/>
</dbReference>
<dbReference type="InterPro" id="IPR006549">
    <property type="entry name" value="HAD-SF_hydro_IIIA"/>
</dbReference>
<evidence type="ECO:0000256" key="2">
    <source>
        <dbReference type="ARBA" id="ARBA00022490"/>
    </source>
</evidence>
<dbReference type="PIRSF" id="PIRSF004682">
    <property type="entry name" value="GmhB"/>
    <property type="match status" value="1"/>
</dbReference>
<evidence type="ECO:0000313" key="10">
    <source>
        <dbReference type="EMBL" id="KKQ01740.1"/>
    </source>
</evidence>
<dbReference type="Pfam" id="PF13242">
    <property type="entry name" value="Hydrolase_like"/>
    <property type="match status" value="1"/>
</dbReference>
<evidence type="ECO:0000256" key="7">
    <source>
        <dbReference type="PIRNR" id="PIRNR004682"/>
    </source>
</evidence>
<dbReference type="PANTHER" id="PTHR42891">
    <property type="entry name" value="D-GLYCERO-BETA-D-MANNO-HEPTOSE-1,7-BISPHOSPHATE 7-PHOSPHATASE"/>
    <property type="match status" value="1"/>
</dbReference>
<feature type="binding site" evidence="9">
    <location>
        <position position="91"/>
    </location>
    <ligand>
        <name>Zn(2+)</name>
        <dbReference type="ChEBI" id="CHEBI:29105"/>
    </ligand>
</feature>
<comment type="caution">
    <text evidence="10">The sequence shown here is derived from an EMBL/GenBank/DDBJ whole genome shotgun (WGS) entry which is preliminary data.</text>
</comment>
<dbReference type="PANTHER" id="PTHR42891:SF1">
    <property type="entry name" value="D-GLYCERO-BETA-D-MANNO-HEPTOSE-1,7-BISPHOSPHATE 7-PHOSPHATASE"/>
    <property type="match status" value="1"/>
</dbReference>
<comment type="cofactor">
    <cofactor evidence="9">
        <name>Mg(2+)</name>
        <dbReference type="ChEBI" id="CHEBI:18420"/>
    </cofactor>
</comment>
<keyword evidence="9" id="KW-0862">Zinc</keyword>
<dbReference type="NCBIfam" id="TIGR01656">
    <property type="entry name" value="Histidinol-ppas"/>
    <property type="match status" value="1"/>
</dbReference>
<feature type="binding site" evidence="9">
    <location>
        <position position="10"/>
    </location>
    <ligand>
        <name>Mg(2+)</name>
        <dbReference type="ChEBI" id="CHEBI:18420"/>
    </ligand>
</feature>
<feature type="binding site" evidence="9">
    <location>
        <position position="106"/>
    </location>
    <ligand>
        <name>Zn(2+)</name>
        <dbReference type="ChEBI" id="CHEBI:29105"/>
    </ligand>
</feature>
<feature type="binding site" evidence="9">
    <location>
        <position position="104"/>
    </location>
    <ligand>
        <name>Zn(2+)</name>
        <dbReference type="ChEBI" id="CHEBI:29105"/>
    </ligand>
</feature>
<feature type="binding site" evidence="9">
    <location>
        <position position="8"/>
    </location>
    <ligand>
        <name>Mg(2+)</name>
        <dbReference type="ChEBI" id="CHEBI:18420"/>
    </ligand>
</feature>
<evidence type="ECO:0000256" key="4">
    <source>
        <dbReference type="ARBA" id="ARBA00022801"/>
    </source>
</evidence>
<evidence type="ECO:0000256" key="9">
    <source>
        <dbReference type="PIRSR" id="PIRSR004682-4"/>
    </source>
</evidence>
<dbReference type="GO" id="GO:0005737">
    <property type="term" value="C:cytoplasm"/>
    <property type="evidence" value="ECO:0007669"/>
    <property type="project" value="UniProtKB-SubCell"/>
</dbReference>
<evidence type="ECO:0000256" key="3">
    <source>
        <dbReference type="ARBA" id="ARBA00022723"/>
    </source>
</evidence>
<evidence type="ECO:0000256" key="6">
    <source>
        <dbReference type="ARBA" id="ARBA00031828"/>
    </source>
</evidence>
<dbReference type="EC" id="3.1.3.-" evidence="7"/>
<feature type="active site" description="Nucleophile" evidence="8">
    <location>
        <position position="8"/>
    </location>
</feature>
<feature type="binding site" evidence="9">
    <location>
        <position position="134"/>
    </location>
    <ligand>
        <name>Mg(2+)</name>
        <dbReference type="ChEBI" id="CHEBI:18420"/>
    </ligand>
</feature>
<proteinExistence type="inferred from homology"/>
<dbReference type="PATRIC" id="fig|1618480.3.peg.321"/>
<dbReference type="InterPro" id="IPR023214">
    <property type="entry name" value="HAD_sf"/>
</dbReference>
<dbReference type="InterPro" id="IPR004446">
    <property type="entry name" value="Heptose_bisP_phosphatase"/>
</dbReference>
<comment type="similarity">
    <text evidence="7">Belongs to the gmhB family.</text>
</comment>
<keyword evidence="9" id="KW-0460">Magnesium</keyword>
<feature type="binding site" evidence="9">
    <location>
        <position position="89"/>
    </location>
    <ligand>
        <name>Zn(2+)</name>
        <dbReference type="ChEBI" id="CHEBI:29105"/>
    </ligand>
</feature>
<evidence type="ECO:0000313" key="11">
    <source>
        <dbReference type="Proteomes" id="UP000034344"/>
    </source>
</evidence>
<sequence length="184" mass="20596">MKKAIFLDKDGVLIEDIPYNIDVARIKLSPGISDKLLNLQKAGYLLIIITNQSGIAKGLFDEEKLIPVRKKIEQLLSGNGIKLDGFYYCPHDMNGKIKKYSIKCSCHKPEPGMLMQAAKDFEIDLKKSWMIGDKTSDIETGKNAGCRTIYVSAKNRILPSTEIQVATYSARSVRIGLEFIMNHS</sequence>
<evidence type="ECO:0000256" key="8">
    <source>
        <dbReference type="PIRSR" id="PIRSR004682-1"/>
    </source>
</evidence>
<gene>
    <name evidence="10" type="ORF">US11_C0004G0010</name>
</gene>